<name>A0A7W4WA77_9GAMM</name>
<evidence type="ECO:0000256" key="6">
    <source>
        <dbReference type="ARBA" id="ARBA00023136"/>
    </source>
</evidence>
<evidence type="ECO:0000256" key="7">
    <source>
        <dbReference type="SAM" id="Phobius"/>
    </source>
</evidence>
<evidence type="ECO:0000256" key="5">
    <source>
        <dbReference type="ARBA" id="ARBA00022989"/>
    </source>
</evidence>
<evidence type="ECO:0000256" key="1">
    <source>
        <dbReference type="ARBA" id="ARBA00004651"/>
    </source>
</evidence>
<proteinExistence type="inferred from homology"/>
<feature type="transmembrane region" description="Helical" evidence="7">
    <location>
        <begin position="81"/>
        <end position="99"/>
    </location>
</feature>
<evidence type="ECO:0000256" key="2">
    <source>
        <dbReference type="ARBA" id="ARBA00008929"/>
    </source>
</evidence>
<feature type="transmembrane region" description="Helical" evidence="7">
    <location>
        <begin position="222"/>
        <end position="246"/>
    </location>
</feature>
<keyword evidence="3" id="KW-1003">Cell membrane</keyword>
<accession>A0A7W4WA77</accession>
<comment type="subcellular location">
    <subcellularLocation>
        <location evidence="1">Cell membrane</location>
        <topology evidence="1">Multi-pass membrane protein</topology>
    </subcellularLocation>
</comment>
<evidence type="ECO:0000313" key="8">
    <source>
        <dbReference type="EMBL" id="MBB3060500.1"/>
    </source>
</evidence>
<dbReference type="GO" id="GO:0005886">
    <property type="term" value="C:plasma membrane"/>
    <property type="evidence" value="ECO:0007669"/>
    <property type="project" value="UniProtKB-SubCell"/>
</dbReference>
<keyword evidence="4 7" id="KW-0812">Transmembrane</keyword>
<feature type="transmembrane region" description="Helical" evidence="7">
    <location>
        <begin position="38"/>
        <end position="69"/>
    </location>
</feature>
<protein>
    <submittedName>
        <fullName evidence="8">Molybdopterin-containing oxidoreductase family membrane subunit</fullName>
    </submittedName>
</protein>
<feature type="transmembrane region" description="Helical" evidence="7">
    <location>
        <begin position="111"/>
        <end position="129"/>
    </location>
</feature>
<feature type="transmembrane region" description="Helical" evidence="7">
    <location>
        <begin position="258"/>
        <end position="278"/>
    </location>
</feature>
<feature type="transmembrane region" description="Helical" evidence="7">
    <location>
        <begin position="365"/>
        <end position="386"/>
    </location>
</feature>
<feature type="transmembrane region" description="Helical" evidence="7">
    <location>
        <begin position="299"/>
        <end position="320"/>
    </location>
</feature>
<gene>
    <name evidence="8" type="ORF">FHS09_001319</name>
</gene>
<evidence type="ECO:0000313" key="9">
    <source>
        <dbReference type="Proteomes" id="UP000535937"/>
    </source>
</evidence>
<dbReference type="PANTHER" id="PTHR43044:SF2">
    <property type="entry name" value="POLYSULPHIDE REDUCTASE NRFD"/>
    <property type="match status" value="1"/>
</dbReference>
<dbReference type="Proteomes" id="UP000535937">
    <property type="component" value="Unassembled WGS sequence"/>
</dbReference>
<evidence type="ECO:0000256" key="4">
    <source>
        <dbReference type="ARBA" id="ARBA00022692"/>
    </source>
</evidence>
<dbReference type="InterPro" id="IPR005614">
    <property type="entry name" value="NrfD-like"/>
</dbReference>
<feature type="transmembrane region" description="Helical" evidence="7">
    <location>
        <begin position="406"/>
        <end position="430"/>
    </location>
</feature>
<feature type="transmembrane region" description="Helical" evidence="7">
    <location>
        <begin position="157"/>
        <end position="179"/>
    </location>
</feature>
<comment type="caution">
    <text evidence="8">The sequence shown here is derived from an EMBL/GenBank/DDBJ whole genome shotgun (WGS) entry which is preliminary data.</text>
</comment>
<keyword evidence="9" id="KW-1185">Reference proteome</keyword>
<sequence length="454" mass="50944">MPQTTPETLLPEGLTHTTMTERIAGLVLEPRARGRWRLAFAVSAALALMFVVCLGTVFTVGVGLFGVNIPVAWGFPIVNTIWWIGIAHAGTLISAVLLLTRQPWRAPVARLAEAMALFAIVCAGIYAIVHLGRPQFMQFLIPYPNTMDLWPQWRSPLVWDFFAISTYFVFTLGFLYFSLLPDFATLRDRAHSRGLQIFYGVMALGWRGSALHWARYEQVNRVLAAVAAPIVVSVTGIISLDLAVSLVPGFHFTIFPPYFVAGALFSGFATVSFLAVVTRAMFGLKDLITRRHLDYLGRMMLLFALVVNYAYIQEVFTAWYSGDPYQRAVYINRWTGPYAPAWWAMFVCNSLLVQLLWFRRVRRSPAMLLALAITSNIGMWLERFQIVFTSTYASYMPSAWGLSGPTLWDLLVALGSLGLFAFLLLAFVRLAPVVSMHDMRVSIYRAVHKEKSGD</sequence>
<dbReference type="Pfam" id="PF03916">
    <property type="entry name" value="NrfD"/>
    <property type="match status" value="1"/>
</dbReference>
<reference evidence="8 9" key="1">
    <citation type="submission" date="2020-08" db="EMBL/GenBank/DDBJ databases">
        <title>Genomic Encyclopedia of Type Strains, Phase III (KMG-III): the genomes of soil and plant-associated and newly described type strains.</title>
        <authorList>
            <person name="Whitman W."/>
        </authorList>
    </citation>
    <scope>NUCLEOTIDE SEQUENCE [LARGE SCALE GENOMIC DNA]</scope>
    <source>
        <strain evidence="8 9">CECT 8799</strain>
    </source>
</reference>
<evidence type="ECO:0000256" key="3">
    <source>
        <dbReference type="ARBA" id="ARBA00022475"/>
    </source>
</evidence>
<feature type="transmembrane region" description="Helical" evidence="7">
    <location>
        <begin position="340"/>
        <end position="358"/>
    </location>
</feature>
<keyword evidence="5 7" id="KW-1133">Transmembrane helix</keyword>
<organism evidence="8 9">
    <name type="scientific">Microbulbifer rhizosphaerae</name>
    <dbReference type="NCBI Taxonomy" id="1562603"/>
    <lineage>
        <taxon>Bacteria</taxon>
        <taxon>Pseudomonadati</taxon>
        <taxon>Pseudomonadota</taxon>
        <taxon>Gammaproteobacteria</taxon>
        <taxon>Cellvibrionales</taxon>
        <taxon>Microbulbiferaceae</taxon>
        <taxon>Microbulbifer</taxon>
    </lineage>
</organism>
<dbReference type="AlphaFoldDB" id="A0A7W4WA77"/>
<keyword evidence="6 7" id="KW-0472">Membrane</keyword>
<dbReference type="EMBL" id="JACHWZ010000005">
    <property type="protein sequence ID" value="MBB3060500.1"/>
    <property type="molecule type" value="Genomic_DNA"/>
</dbReference>
<dbReference type="PANTHER" id="PTHR43044">
    <property type="match status" value="1"/>
</dbReference>
<comment type="similarity">
    <text evidence="2">Belongs to the NrfD family.</text>
</comment>
<dbReference type="RefSeq" id="WP_183457947.1">
    <property type="nucleotide sequence ID" value="NZ_JACHWZ010000005.1"/>
</dbReference>